<reference evidence="4" key="1">
    <citation type="journal article" date="2019" name="Int. J. Syst. Evol. Microbiol.">
        <title>The Global Catalogue of Microorganisms (GCM) 10K type strain sequencing project: providing services to taxonomists for standard genome sequencing and annotation.</title>
        <authorList>
            <consortium name="The Broad Institute Genomics Platform"/>
            <consortium name="The Broad Institute Genome Sequencing Center for Infectious Disease"/>
            <person name="Wu L."/>
            <person name="Ma J."/>
        </authorList>
    </citation>
    <scope>NUCLEOTIDE SEQUENCE [LARGE SCALE GENOMIC DNA]</scope>
    <source>
        <strain evidence="4">CCUG 30340</strain>
    </source>
</reference>
<organism evidence="3 4">
    <name type="scientific">Dokdonella ginsengisoli</name>
    <dbReference type="NCBI Taxonomy" id="363846"/>
    <lineage>
        <taxon>Bacteria</taxon>
        <taxon>Pseudomonadati</taxon>
        <taxon>Pseudomonadota</taxon>
        <taxon>Gammaproteobacteria</taxon>
        <taxon>Lysobacterales</taxon>
        <taxon>Rhodanobacteraceae</taxon>
        <taxon>Dokdonella</taxon>
    </lineage>
</organism>
<feature type="signal peptide" evidence="1">
    <location>
        <begin position="1"/>
        <end position="22"/>
    </location>
</feature>
<dbReference type="PANTHER" id="PTHR36919:SF3">
    <property type="entry name" value="BLL5882 PROTEIN"/>
    <property type="match status" value="1"/>
</dbReference>
<dbReference type="Pfam" id="PF09917">
    <property type="entry name" value="DUF2147"/>
    <property type="match status" value="1"/>
</dbReference>
<feature type="chain" id="PRO_5045181004" evidence="1">
    <location>
        <begin position="23"/>
        <end position="150"/>
    </location>
</feature>
<keyword evidence="1" id="KW-0732">Signal</keyword>
<comment type="caution">
    <text evidence="3">The sequence shown here is derived from an EMBL/GenBank/DDBJ whole genome shotgun (WGS) entry which is preliminary data.</text>
</comment>
<dbReference type="Gene3D" id="2.40.128.520">
    <property type="match status" value="1"/>
</dbReference>
<dbReference type="RefSeq" id="WP_380021488.1">
    <property type="nucleotide sequence ID" value="NZ_JBHSHD010000010.1"/>
</dbReference>
<protein>
    <submittedName>
        <fullName evidence="3">DUF2147 domain-containing protein</fullName>
    </submittedName>
</protein>
<keyword evidence="4" id="KW-1185">Reference proteome</keyword>
<evidence type="ECO:0000313" key="4">
    <source>
        <dbReference type="Proteomes" id="UP001595886"/>
    </source>
</evidence>
<gene>
    <name evidence="3" type="ORF">ACFO6Q_12775</name>
</gene>
<accession>A0ABV9QWQ2</accession>
<evidence type="ECO:0000256" key="1">
    <source>
        <dbReference type="SAM" id="SignalP"/>
    </source>
</evidence>
<feature type="domain" description="DUF2147" evidence="2">
    <location>
        <begin position="30"/>
        <end position="147"/>
    </location>
</feature>
<dbReference type="Proteomes" id="UP001595886">
    <property type="component" value="Unassembled WGS sequence"/>
</dbReference>
<dbReference type="EMBL" id="JBHSHD010000010">
    <property type="protein sequence ID" value="MFC4821203.1"/>
    <property type="molecule type" value="Genomic_DNA"/>
</dbReference>
<name>A0ABV9QWQ2_9GAMM</name>
<sequence>MLKSRFIAAFALGLLFGGPALAQDLTSPAGQWTTIDDETGKPKSIVEIAVANDQLTGKVVEVLWSERGPHPVCEKCEGDRKDQPVEGMTIIWDMKKSGDGWEGGTILDPKSGKTYGCKIHLIEGGQKLEVRGFKGISLLGRTQTWVRKAP</sequence>
<evidence type="ECO:0000259" key="2">
    <source>
        <dbReference type="Pfam" id="PF09917"/>
    </source>
</evidence>
<dbReference type="InterPro" id="IPR019223">
    <property type="entry name" value="DUF2147"/>
</dbReference>
<dbReference type="PANTHER" id="PTHR36919">
    <property type="entry name" value="BLR1215 PROTEIN"/>
    <property type="match status" value="1"/>
</dbReference>
<evidence type="ECO:0000313" key="3">
    <source>
        <dbReference type="EMBL" id="MFC4821203.1"/>
    </source>
</evidence>
<proteinExistence type="predicted"/>